<feature type="domain" description="Calcium-regulated actin-bundling protein C-terminal" evidence="3">
    <location>
        <begin position="168"/>
        <end position="250"/>
    </location>
</feature>
<organism evidence="4">
    <name type="scientific">Lotharella globosa</name>
    <dbReference type="NCBI Taxonomy" id="91324"/>
    <lineage>
        <taxon>Eukaryota</taxon>
        <taxon>Sar</taxon>
        <taxon>Rhizaria</taxon>
        <taxon>Cercozoa</taxon>
        <taxon>Chlorarachniophyceae</taxon>
        <taxon>Lotharella</taxon>
    </lineage>
</organism>
<dbReference type="InterPro" id="IPR018247">
    <property type="entry name" value="EF_Hand_1_Ca_BS"/>
</dbReference>
<dbReference type="GO" id="GO:0030046">
    <property type="term" value="P:parallel actin filament bundle assembly"/>
    <property type="evidence" value="ECO:0007669"/>
    <property type="project" value="TreeGrafter"/>
</dbReference>
<dbReference type="SUPFAM" id="SSF47473">
    <property type="entry name" value="EF-hand"/>
    <property type="match status" value="1"/>
</dbReference>
<dbReference type="InterPro" id="IPR040810">
    <property type="entry name" value="F_actin_bund_C"/>
</dbReference>
<feature type="region of interest" description="Disordered" evidence="2">
    <location>
        <begin position="230"/>
        <end position="258"/>
    </location>
</feature>
<evidence type="ECO:0000313" key="4">
    <source>
        <dbReference type="EMBL" id="CAE0645277.1"/>
    </source>
</evidence>
<dbReference type="EMBL" id="HBIV01001672">
    <property type="protein sequence ID" value="CAE0645277.1"/>
    <property type="molecule type" value="Transcribed_RNA"/>
</dbReference>
<evidence type="ECO:0000256" key="1">
    <source>
        <dbReference type="ARBA" id="ARBA00022837"/>
    </source>
</evidence>
<accession>A0A7S3Y9M5</accession>
<sequence length="331" mass="37374">MLLSLPFFLTQLDPSMRHLYEQTLVLKDTDGQLEFFLKSFIFELGDDWKEVCELSKKFKKYLKDQSEKKDLNHVQASDFLQQNGKTRTGLERKKECKDIDLNSDGRICFIEYLLLHYKCMILKSYYKRTEKEPEEDLSNDGVGVTGVGPKVLEELFTLPLGLDPKLVAAIEEFTAKKRKREAKMAKLEKKAAKGGVLGKAAKNEIEQMMSQDLTATNRIELTLMAAKKKGAKKSGQEALEAKKRAEEKKKADKLAAGRNKMAAMAAKWGGAKKTMLNKTKTKATPNIDSRTKTLGKIKSKSGIQKLKKVEKPRDGLPPWVKKAVKEEAKAE</sequence>
<dbReference type="PANTHER" id="PTHR37009:SF2">
    <property type="entry name" value="TOLA PROTEIN"/>
    <property type="match status" value="1"/>
</dbReference>
<dbReference type="GO" id="GO:0030863">
    <property type="term" value="C:cortical cytoskeleton"/>
    <property type="evidence" value="ECO:0007669"/>
    <property type="project" value="TreeGrafter"/>
</dbReference>
<keyword evidence="1" id="KW-0106">Calcium</keyword>
<dbReference type="InterPro" id="IPR053356">
    <property type="entry name" value="Calcium-reg_actin-bundling"/>
</dbReference>
<dbReference type="PANTHER" id="PTHR37009">
    <property type="entry name" value="EF-HAND DOMAIN-CONTAINING PROTEIN"/>
    <property type="match status" value="1"/>
</dbReference>
<protein>
    <recommendedName>
        <fullName evidence="3">Calcium-regulated actin-bundling protein C-terminal domain-containing protein</fullName>
    </recommendedName>
</protein>
<name>A0A7S3Y9M5_9EUKA</name>
<dbReference type="Gene3D" id="1.10.238.10">
    <property type="entry name" value="EF-hand"/>
    <property type="match status" value="1"/>
</dbReference>
<evidence type="ECO:0000259" key="3">
    <source>
        <dbReference type="Pfam" id="PF18060"/>
    </source>
</evidence>
<dbReference type="Pfam" id="PF18060">
    <property type="entry name" value="F_actin_bund_C"/>
    <property type="match status" value="1"/>
</dbReference>
<dbReference type="InterPro" id="IPR011992">
    <property type="entry name" value="EF-hand-dom_pair"/>
</dbReference>
<proteinExistence type="predicted"/>
<evidence type="ECO:0000256" key="2">
    <source>
        <dbReference type="SAM" id="MobiDB-lite"/>
    </source>
</evidence>
<dbReference type="GO" id="GO:0051015">
    <property type="term" value="F:actin filament binding"/>
    <property type="evidence" value="ECO:0007669"/>
    <property type="project" value="TreeGrafter"/>
</dbReference>
<dbReference type="GO" id="GO:0051764">
    <property type="term" value="P:actin crosslink formation"/>
    <property type="evidence" value="ECO:0007669"/>
    <property type="project" value="TreeGrafter"/>
</dbReference>
<dbReference type="PROSITE" id="PS00018">
    <property type="entry name" value="EF_HAND_1"/>
    <property type="match status" value="1"/>
</dbReference>
<dbReference type="AlphaFoldDB" id="A0A7S3Y9M5"/>
<feature type="compositionally biased region" description="Basic and acidic residues" evidence="2">
    <location>
        <begin position="239"/>
        <end position="255"/>
    </location>
</feature>
<reference evidence="4" key="1">
    <citation type="submission" date="2021-01" db="EMBL/GenBank/DDBJ databases">
        <authorList>
            <person name="Corre E."/>
            <person name="Pelletier E."/>
            <person name="Niang G."/>
            <person name="Scheremetjew M."/>
            <person name="Finn R."/>
            <person name="Kale V."/>
            <person name="Holt S."/>
            <person name="Cochrane G."/>
            <person name="Meng A."/>
            <person name="Brown T."/>
            <person name="Cohen L."/>
        </authorList>
    </citation>
    <scope>NUCLEOTIDE SEQUENCE</scope>
    <source>
        <strain evidence="4">CCCM811</strain>
    </source>
</reference>
<gene>
    <name evidence="4" type="ORF">LGLO00237_LOCUS1161</name>
</gene>